<organism evidence="6 7">
    <name type="scientific">Bacillus wiedmannii</name>
    <dbReference type="NCBI Taxonomy" id="1890302"/>
    <lineage>
        <taxon>Bacteria</taxon>
        <taxon>Bacillati</taxon>
        <taxon>Bacillota</taxon>
        <taxon>Bacilli</taxon>
        <taxon>Bacillales</taxon>
        <taxon>Bacillaceae</taxon>
        <taxon>Bacillus</taxon>
        <taxon>Bacillus cereus group</taxon>
    </lineage>
</organism>
<dbReference type="GO" id="GO:0044550">
    <property type="term" value="P:secondary metabolite biosynthetic process"/>
    <property type="evidence" value="ECO:0007669"/>
    <property type="project" value="UniProtKB-ARBA"/>
</dbReference>
<feature type="non-terminal residue" evidence="6">
    <location>
        <position position="1"/>
    </location>
</feature>
<accession>A0A4U3A1Z0</accession>
<evidence type="ECO:0000313" key="6">
    <source>
        <dbReference type="EMBL" id="TKI81866.1"/>
    </source>
</evidence>
<keyword evidence="4" id="KW-0597">Phosphoprotein</keyword>
<sequence>RYLTDGNIEFIGRMDHQVKMRGFRIELGEIEATLEKCSFIKEAVVLVREDRPGDQRLVAYVISDGNTQEWKEYLQNQLPNHMIPAHFVELEHFPLTPNGKIDRKALPAPDDQAIGDLNVLPRTPSEELIASVWGQVLGVGNIGIQDSFFERGGHSLLATQIVSRLQELFQIKIPLRELFKHDTVAALAKRVDQLRKEDKKREIAPLVPMKREEAIPLSYAQKRLWFIDQLMPHSAIYNIHAACRLTGKWSIEALEAGWNQLLERHESLRTIILEQVGEPFQQVQSHVFR</sequence>
<dbReference type="InterPro" id="IPR045851">
    <property type="entry name" value="AMP-bd_C_sf"/>
</dbReference>
<evidence type="ECO:0000256" key="3">
    <source>
        <dbReference type="ARBA" id="ARBA00022450"/>
    </source>
</evidence>
<dbReference type="GO" id="GO:0003824">
    <property type="term" value="F:catalytic activity"/>
    <property type="evidence" value="ECO:0007669"/>
    <property type="project" value="InterPro"/>
</dbReference>
<dbReference type="PANTHER" id="PTHR44845">
    <property type="entry name" value="CARRIER DOMAIN-CONTAINING PROTEIN"/>
    <property type="match status" value="1"/>
</dbReference>
<evidence type="ECO:0000256" key="1">
    <source>
        <dbReference type="ARBA" id="ARBA00001957"/>
    </source>
</evidence>
<proteinExistence type="inferred from homology"/>
<dbReference type="PANTHER" id="PTHR44845:SF7">
    <property type="entry name" value="PLIPASTATIN SYNTHASE SUBUNIT D"/>
    <property type="match status" value="1"/>
</dbReference>
<dbReference type="Gene3D" id="1.10.1200.10">
    <property type="entry name" value="ACP-like"/>
    <property type="match status" value="1"/>
</dbReference>
<dbReference type="Pfam" id="PF00668">
    <property type="entry name" value="Condensation"/>
    <property type="match status" value="1"/>
</dbReference>
<dbReference type="PROSITE" id="PS50075">
    <property type="entry name" value="CARRIER"/>
    <property type="match status" value="1"/>
</dbReference>
<dbReference type="InterPro" id="IPR020806">
    <property type="entry name" value="PKS_PP-bd"/>
</dbReference>
<dbReference type="InterPro" id="IPR023213">
    <property type="entry name" value="CAT-like_dom_sf"/>
</dbReference>
<feature type="non-terminal residue" evidence="6">
    <location>
        <position position="289"/>
    </location>
</feature>
<dbReference type="Proteomes" id="UP000305222">
    <property type="component" value="Unassembled WGS sequence"/>
</dbReference>
<evidence type="ECO:0000259" key="5">
    <source>
        <dbReference type="PROSITE" id="PS50075"/>
    </source>
</evidence>
<dbReference type="Pfam" id="PF00550">
    <property type="entry name" value="PP-binding"/>
    <property type="match status" value="1"/>
</dbReference>
<feature type="domain" description="Carrier" evidence="5">
    <location>
        <begin position="120"/>
        <end position="195"/>
    </location>
</feature>
<dbReference type="Pfam" id="PF13193">
    <property type="entry name" value="AMP-binding_C"/>
    <property type="match status" value="1"/>
</dbReference>
<reference evidence="6 7" key="1">
    <citation type="journal article" date="2019" name="Environ. Microbiol.">
        <title>An active ?-lactamase is a part of an orchestrated cell wall stress resistance network of Bacillus subtilis and related rhizosphere species.</title>
        <authorList>
            <person name="Bucher T."/>
            <person name="Keren-Paz A."/>
            <person name="Hausser J."/>
            <person name="Olender T."/>
            <person name="Cytryn E."/>
            <person name="Kolodkin-Gal I."/>
        </authorList>
    </citation>
    <scope>NUCLEOTIDE SEQUENCE [LARGE SCALE GENOMIC DNA]</scope>
    <source>
        <strain evidence="6 7">I5</strain>
    </source>
</reference>
<dbReference type="Gene3D" id="3.30.559.10">
    <property type="entry name" value="Chloramphenicol acetyltransferase-like domain"/>
    <property type="match status" value="1"/>
</dbReference>
<dbReference type="InterPro" id="IPR009081">
    <property type="entry name" value="PP-bd_ACP"/>
</dbReference>
<dbReference type="AlphaFoldDB" id="A0A4U3A1Z0"/>
<protein>
    <submittedName>
        <fullName evidence="6">Non-ribosomal peptide synthetase</fullName>
    </submittedName>
</protein>
<dbReference type="FunFam" id="1.10.1200.10:FF:000005">
    <property type="entry name" value="Nonribosomal peptide synthetase 1"/>
    <property type="match status" value="1"/>
</dbReference>
<dbReference type="SUPFAM" id="SSF56801">
    <property type="entry name" value="Acetyl-CoA synthetase-like"/>
    <property type="match status" value="1"/>
</dbReference>
<evidence type="ECO:0000256" key="2">
    <source>
        <dbReference type="ARBA" id="ARBA00006432"/>
    </source>
</evidence>
<dbReference type="EMBL" id="SZON01003114">
    <property type="protein sequence ID" value="TKI81866.1"/>
    <property type="molecule type" value="Genomic_DNA"/>
</dbReference>
<dbReference type="SMART" id="SM00823">
    <property type="entry name" value="PKS_PP"/>
    <property type="match status" value="1"/>
</dbReference>
<dbReference type="SUPFAM" id="SSF47336">
    <property type="entry name" value="ACP-like"/>
    <property type="match status" value="1"/>
</dbReference>
<dbReference type="InterPro" id="IPR036736">
    <property type="entry name" value="ACP-like_sf"/>
</dbReference>
<evidence type="ECO:0000256" key="4">
    <source>
        <dbReference type="ARBA" id="ARBA00022553"/>
    </source>
</evidence>
<comment type="cofactor">
    <cofactor evidence="1">
        <name>pantetheine 4'-phosphate</name>
        <dbReference type="ChEBI" id="CHEBI:47942"/>
    </cofactor>
</comment>
<evidence type="ECO:0000313" key="7">
    <source>
        <dbReference type="Proteomes" id="UP000305222"/>
    </source>
</evidence>
<dbReference type="GO" id="GO:0031177">
    <property type="term" value="F:phosphopantetheine binding"/>
    <property type="evidence" value="ECO:0007669"/>
    <property type="project" value="InterPro"/>
</dbReference>
<dbReference type="FunFam" id="3.30.300.30:FF:000010">
    <property type="entry name" value="Enterobactin synthetase component F"/>
    <property type="match status" value="1"/>
</dbReference>
<comment type="caution">
    <text evidence="6">The sequence shown here is derived from an EMBL/GenBank/DDBJ whole genome shotgun (WGS) entry which is preliminary data.</text>
</comment>
<dbReference type="GO" id="GO:0008610">
    <property type="term" value="P:lipid biosynthetic process"/>
    <property type="evidence" value="ECO:0007669"/>
    <property type="project" value="UniProtKB-ARBA"/>
</dbReference>
<dbReference type="SUPFAM" id="SSF52777">
    <property type="entry name" value="CoA-dependent acyltransferases"/>
    <property type="match status" value="1"/>
</dbReference>
<gene>
    <name evidence="6" type="ORF">FC699_33510</name>
</gene>
<keyword evidence="3" id="KW-0596">Phosphopantetheine</keyword>
<dbReference type="InterPro" id="IPR001242">
    <property type="entry name" value="Condensation_dom"/>
</dbReference>
<dbReference type="Gene3D" id="3.30.300.30">
    <property type="match status" value="1"/>
</dbReference>
<comment type="similarity">
    <text evidence="2">Belongs to the ATP-dependent AMP-binding enzyme family.</text>
</comment>
<dbReference type="InterPro" id="IPR025110">
    <property type="entry name" value="AMP-bd_C"/>
</dbReference>
<name>A0A4U3A1Z0_9BACI</name>